<dbReference type="EMBL" id="DAARCN010000139">
    <property type="protein sequence ID" value="HAE1855407.1"/>
    <property type="molecule type" value="Genomic_DNA"/>
</dbReference>
<name>A0A727HX96_SALET</name>
<reference evidence="2" key="2">
    <citation type="submission" date="2018-07" db="EMBL/GenBank/DDBJ databases">
        <authorList>
            <consortium name="NCBI Pathogen Detection Project"/>
        </authorList>
    </citation>
    <scope>NUCLEOTIDE SEQUENCE</scope>
    <source>
        <strain evidence="2">Salmonella enterica</strain>
    </source>
</reference>
<gene>
    <name evidence="2" type="ORF">G3V22_004427</name>
</gene>
<keyword evidence="1" id="KW-0472">Membrane</keyword>
<keyword evidence="1" id="KW-0812">Transmembrane</keyword>
<sequence>MLKYLPSHKNSIWHLASGIWHLASGIWHLASGIWHLASGIWHLAVRLQAYWYSNQLLDSSGLQNKQKTLSTITPKKR</sequence>
<comment type="caution">
    <text evidence="2">The sequence shown here is derived from an EMBL/GenBank/DDBJ whole genome shotgun (WGS) entry which is preliminary data.</text>
</comment>
<evidence type="ECO:0000313" key="2">
    <source>
        <dbReference type="EMBL" id="HAE1855407.1"/>
    </source>
</evidence>
<evidence type="ECO:0000256" key="1">
    <source>
        <dbReference type="SAM" id="Phobius"/>
    </source>
</evidence>
<protein>
    <submittedName>
        <fullName evidence="2">Uncharacterized protein</fullName>
    </submittedName>
</protein>
<proteinExistence type="predicted"/>
<reference evidence="2" key="1">
    <citation type="journal article" date="2018" name="Genome Biol.">
        <title>SKESA: strategic k-mer extension for scrupulous assemblies.</title>
        <authorList>
            <person name="Souvorov A."/>
            <person name="Agarwala R."/>
            <person name="Lipman D.J."/>
        </authorList>
    </citation>
    <scope>NUCLEOTIDE SEQUENCE</scope>
    <source>
        <strain evidence="2">Salmonella enterica</strain>
    </source>
</reference>
<dbReference type="AlphaFoldDB" id="A0A727HX96"/>
<accession>A0A727HX96</accession>
<keyword evidence="1" id="KW-1133">Transmembrane helix</keyword>
<feature type="transmembrane region" description="Helical" evidence="1">
    <location>
        <begin position="12"/>
        <end position="37"/>
    </location>
</feature>
<organism evidence="2">
    <name type="scientific">Salmonella enterica subsp. enterica serovar Napoli</name>
    <dbReference type="NCBI Taxonomy" id="1151001"/>
    <lineage>
        <taxon>Bacteria</taxon>
        <taxon>Pseudomonadati</taxon>
        <taxon>Pseudomonadota</taxon>
        <taxon>Gammaproteobacteria</taxon>
        <taxon>Enterobacterales</taxon>
        <taxon>Enterobacteriaceae</taxon>
        <taxon>Salmonella</taxon>
    </lineage>
</organism>